<dbReference type="Proteomes" id="UP000029525">
    <property type="component" value="Unassembled WGS sequence"/>
</dbReference>
<evidence type="ECO:0000313" key="3">
    <source>
        <dbReference type="Proteomes" id="UP000029525"/>
    </source>
</evidence>
<sequence length="233" mass="26427">MKAEITSFNNSFFEYLCGFVWFDQDRLETLMKRYPIGATEQGEPIFWHINSEHKITNGRILTMDSETGKIYDASWYYQDKRPTCLFGEYLLDSLPSPTVALVKDEMTAAVMSCFRTPYVWLATGNEKATPTDLLPLVGKSVVVFPDKGDYSKWQETLQAVPDLQFHISDVMEKAQGDCHTIAQMVLSQQPLRPTEVEAALMRMEDANPNIALLVKALGLEVVGHFTHQRHSQG</sequence>
<protein>
    <recommendedName>
        <fullName evidence="1">DUF6371 domain-containing protein</fullName>
    </recommendedName>
</protein>
<dbReference type="EMBL" id="JRNQ01000033">
    <property type="protein sequence ID" value="KGF44627.1"/>
    <property type="molecule type" value="Genomic_DNA"/>
</dbReference>
<proteinExistence type="predicted"/>
<dbReference type="Pfam" id="PF19898">
    <property type="entry name" value="DUF6371"/>
    <property type="match status" value="1"/>
</dbReference>
<feature type="domain" description="DUF6371" evidence="1">
    <location>
        <begin position="10"/>
        <end position="147"/>
    </location>
</feature>
<gene>
    <name evidence="2" type="ORF">HMPREF0647_06165</name>
</gene>
<evidence type="ECO:0000259" key="1">
    <source>
        <dbReference type="Pfam" id="PF19898"/>
    </source>
</evidence>
<dbReference type="InterPro" id="IPR045951">
    <property type="entry name" value="DUF6371"/>
</dbReference>
<organism evidence="2 3">
    <name type="scientific">Prevotella bivia DNF00320</name>
    <dbReference type="NCBI Taxonomy" id="1401068"/>
    <lineage>
        <taxon>Bacteria</taxon>
        <taxon>Pseudomonadati</taxon>
        <taxon>Bacteroidota</taxon>
        <taxon>Bacteroidia</taxon>
        <taxon>Bacteroidales</taxon>
        <taxon>Prevotellaceae</taxon>
        <taxon>Prevotella</taxon>
    </lineage>
</organism>
<name>A0A096BPP4_9BACT</name>
<dbReference type="OrthoDB" id="1068350at2"/>
<evidence type="ECO:0000313" key="2">
    <source>
        <dbReference type="EMBL" id="KGF44627.1"/>
    </source>
</evidence>
<comment type="caution">
    <text evidence="2">The sequence shown here is derived from an EMBL/GenBank/DDBJ whole genome shotgun (WGS) entry which is preliminary data.</text>
</comment>
<reference evidence="2 3" key="1">
    <citation type="submission" date="2014-07" db="EMBL/GenBank/DDBJ databases">
        <authorList>
            <person name="McCorrison J."/>
            <person name="Sanka R."/>
            <person name="Torralba M."/>
            <person name="Gillis M."/>
            <person name="Haft D.H."/>
            <person name="Methe B."/>
            <person name="Sutton G."/>
            <person name="Nelson K.E."/>
        </authorList>
    </citation>
    <scope>NUCLEOTIDE SEQUENCE [LARGE SCALE GENOMIC DNA]</scope>
    <source>
        <strain evidence="2 3">DNF00320</strain>
    </source>
</reference>
<dbReference type="RefSeq" id="WP_036867082.1">
    <property type="nucleotide sequence ID" value="NZ_JRNQ01000033.1"/>
</dbReference>
<accession>A0A096BPP4</accession>
<dbReference type="AlphaFoldDB" id="A0A096BPP4"/>